<keyword evidence="4 5" id="KW-0269">Exonuclease</keyword>
<evidence type="ECO:0000256" key="3">
    <source>
        <dbReference type="ARBA" id="ARBA00022801"/>
    </source>
</evidence>
<dbReference type="GO" id="GO:0008033">
    <property type="term" value="P:tRNA processing"/>
    <property type="evidence" value="ECO:0007669"/>
    <property type="project" value="UniProtKB-KW"/>
</dbReference>
<dbReference type="HAMAP" id="MF_00157">
    <property type="entry name" value="RNase_T"/>
    <property type="match status" value="1"/>
</dbReference>
<feature type="site" description="Important for substrate binding and specificity" evidence="5">
    <location>
        <position position="125"/>
    </location>
</feature>
<evidence type="ECO:0000259" key="6">
    <source>
        <dbReference type="SMART" id="SM00479"/>
    </source>
</evidence>
<sequence length="216" mass="23531">MTETVDPKLALASRFRGYYPVVVDIETAGFNPLTDAVLEVAATAITIDEEGLLTPAATFAYNVAPFDGANLEPSSLAFTGIDPHCPDRQAVDEKTMLNQLSKALRPLQKQHGCQRCVLVAHNAAFDNSFLNAAINRTRFKRSPFHPFVTFDTATLGALALGQSVLKDCCERFDIAFDQQSAHSAAYDAGKTAELFCKIVNRYQQLGGWPLTESLTA</sequence>
<comment type="similarity">
    <text evidence="5">Belongs to the RNase T family.</text>
</comment>
<dbReference type="InterPro" id="IPR036397">
    <property type="entry name" value="RNaseH_sf"/>
</dbReference>
<dbReference type="Gene3D" id="3.30.420.10">
    <property type="entry name" value="Ribonuclease H-like superfamily/Ribonuclease H"/>
    <property type="match status" value="1"/>
</dbReference>
<dbReference type="GO" id="GO:0003676">
    <property type="term" value="F:nucleic acid binding"/>
    <property type="evidence" value="ECO:0007669"/>
    <property type="project" value="InterPro"/>
</dbReference>
<reference evidence="8" key="1">
    <citation type="journal article" date="2019" name="Int. J. Syst. Evol. Microbiol.">
        <title>The Global Catalogue of Microorganisms (GCM) 10K type strain sequencing project: providing services to taxonomists for standard genome sequencing and annotation.</title>
        <authorList>
            <consortium name="The Broad Institute Genomics Platform"/>
            <consortium name="The Broad Institute Genome Sequencing Center for Infectious Disease"/>
            <person name="Wu L."/>
            <person name="Ma J."/>
        </authorList>
    </citation>
    <scope>NUCLEOTIDE SEQUENCE [LARGE SCALE GENOMIC DNA]</scope>
    <source>
        <strain evidence="8">CGMCC 1.10130</strain>
    </source>
</reference>
<dbReference type="InterPro" id="IPR012337">
    <property type="entry name" value="RNaseH-like_sf"/>
</dbReference>
<gene>
    <name evidence="5 7" type="primary">rnt</name>
    <name evidence="7" type="ORF">GCM10011369_14700</name>
</gene>
<keyword evidence="3 5" id="KW-0378">Hydrolase</keyword>
<dbReference type="GO" id="GO:0045004">
    <property type="term" value="P:DNA replication proofreading"/>
    <property type="evidence" value="ECO:0007669"/>
    <property type="project" value="TreeGrafter"/>
</dbReference>
<evidence type="ECO:0000313" key="7">
    <source>
        <dbReference type="EMBL" id="GGA73932.1"/>
    </source>
</evidence>
<feature type="binding site" evidence="5">
    <location>
        <position position="182"/>
    </location>
    <ligand>
        <name>Mg(2+)</name>
        <dbReference type="ChEBI" id="CHEBI:18420"/>
        <label>2</label>
        <note>catalytic</note>
    </ligand>
</feature>
<comment type="caution">
    <text evidence="7">The sequence shown here is derived from an EMBL/GenBank/DDBJ whole genome shotgun (WGS) entry which is preliminary data.</text>
</comment>
<dbReference type="GO" id="GO:0016896">
    <property type="term" value="F:RNA exonuclease activity, producing 5'-phosphomonoesters"/>
    <property type="evidence" value="ECO:0007669"/>
    <property type="project" value="UniProtKB-UniRule"/>
</dbReference>
<feature type="site" description="Important for substrate binding and specificity" evidence="5">
    <location>
        <position position="30"/>
    </location>
</feature>
<keyword evidence="2 5" id="KW-0540">Nuclease</keyword>
<feature type="binding site" evidence="5">
    <location>
        <position position="24"/>
    </location>
    <ligand>
        <name>Mg(2+)</name>
        <dbReference type="ChEBI" id="CHEBI:18420"/>
        <label>1</label>
        <note>catalytic</note>
    </ligand>
</feature>
<dbReference type="EC" id="3.1.13.-" evidence="5"/>
<proteinExistence type="inferred from homology"/>
<dbReference type="NCBIfam" id="TIGR01298">
    <property type="entry name" value="RNaseT"/>
    <property type="match status" value="1"/>
</dbReference>
<dbReference type="PANTHER" id="PTHR30231:SF2">
    <property type="entry name" value="RIBONUCLEASE T"/>
    <property type="match status" value="1"/>
</dbReference>
<accession>A0A8J2U4D4</accession>
<evidence type="ECO:0000256" key="2">
    <source>
        <dbReference type="ARBA" id="ARBA00022722"/>
    </source>
</evidence>
<feature type="active site" description="Proton donor/acceptor" evidence="5">
    <location>
        <position position="182"/>
    </location>
</feature>
<evidence type="ECO:0000313" key="8">
    <source>
        <dbReference type="Proteomes" id="UP000619743"/>
    </source>
</evidence>
<keyword evidence="8" id="KW-1185">Reference proteome</keyword>
<comment type="cofactor">
    <cofactor evidence="5">
        <name>Mg(2+)</name>
        <dbReference type="ChEBI" id="CHEBI:18420"/>
    </cofactor>
    <text evidence="5">Binds two Mg(2+) per subunit. The active form of the enzyme binds two Mg(2+) ions in its active site. The first Mg(2+) forms only one salt bridge with the protein.</text>
</comment>
<feature type="site" description="Important for substrate binding and specificity" evidence="5">
    <location>
        <position position="78"/>
    </location>
</feature>
<dbReference type="SMART" id="SM00479">
    <property type="entry name" value="EXOIII"/>
    <property type="match status" value="1"/>
</dbReference>
<keyword evidence="1 5" id="KW-0819">tRNA processing</keyword>
<name>A0A8J2U4D4_9GAMM</name>
<feature type="domain" description="Exonuclease" evidence="6">
    <location>
        <begin position="19"/>
        <end position="204"/>
    </location>
</feature>
<keyword evidence="5" id="KW-0479">Metal-binding</keyword>
<evidence type="ECO:0000256" key="1">
    <source>
        <dbReference type="ARBA" id="ARBA00022694"/>
    </source>
</evidence>
<dbReference type="OrthoDB" id="9778264at2"/>
<keyword evidence="5" id="KW-0460">Magnesium</keyword>
<dbReference type="InterPro" id="IPR005987">
    <property type="entry name" value="RNase_T"/>
</dbReference>
<comment type="subunit">
    <text evidence="5">Homodimer.</text>
</comment>
<evidence type="ECO:0000256" key="4">
    <source>
        <dbReference type="ARBA" id="ARBA00022839"/>
    </source>
</evidence>
<dbReference type="Pfam" id="PF00929">
    <property type="entry name" value="RNase_T"/>
    <property type="match status" value="1"/>
</dbReference>
<feature type="site" description="Important for substrate binding and specificity" evidence="5">
    <location>
        <position position="147"/>
    </location>
</feature>
<dbReference type="GO" id="GO:0008408">
    <property type="term" value="F:3'-5' exonuclease activity"/>
    <property type="evidence" value="ECO:0007669"/>
    <property type="project" value="TreeGrafter"/>
</dbReference>
<dbReference type="InterPro" id="IPR013520">
    <property type="entry name" value="Ribonucl_H"/>
</dbReference>
<protein>
    <recommendedName>
        <fullName evidence="5">Ribonuclease T</fullName>
        <ecNumber evidence="5">3.1.13.-</ecNumber>
    </recommendedName>
    <alternativeName>
        <fullName evidence="5">Exoribonuclease T</fullName>
        <shortName evidence="5">RNase T</shortName>
    </alternativeName>
</protein>
<feature type="binding site" evidence="5">
    <location>
        <position position="24"/>
    </location>
    <ligand>
        <name>Mg(2+)</name>
        <dbReference type="ChEBI" id="CHEBI:18420"/>
        <label>2</label>
        <note>catalytic</note>
    </ligand>
</feature>
<organism evidence="7 8">
    <name type="scientific">Neiella marina</name>
    <dbReference type="NCBI Taxonomy" id="508461"/>
    <lineage>
        <taxon>Bacteria</taxon>
        <taxon>Pseudomonadati</taxon>
        <taxon>Pseudomonadota</taxon>
        <taxon>Gammaproteobacteria</taxon>
        <taxon>Alteromonadales</taxon>
        <taxon>Echinimonadaceae</taxon>
        <taxon>Neiella</taxon>
    </lineage>
</organism>
<dbReference type="SUPFAM" id="SSF53098">
    <property type="entry name" value="Ribonuclease H-like"/>
    <property type="match status" value="1"/>
</dbReference>
<comment type="function">
    <text evidence="5">Trims short 3' overhangs of a variety of RNA species, leaving a one or two nucleotide 3' overhang. Responsible for the end-turnover of tRNA: specifically removes the terminal AMP residue from uncharged tRNA (tRNA-C-C-A). Also appears to be involved in tRNA biosynthesis.</text>
</comment>
<dbReference type="AlphaFoldDB" id="A0A8J2U4D4"/>
<dbReference type="GO" id="GO:0000287">
    <property type="term" value="F:magnesium ion binding"/>
    <property type="evidence" value="ECO:0007669"/>
    <property type="project" value="UniProtKB-UniRule"/>
</dbReference>
<dbReference type="RefSeq" id="WP_087505182.1">
    <property type="nucleotide sequence ID" value="NZ_BMDX01000005.1"/>
</dbReference>
<evidence type="ECO:0000256" key="5">
    <source>
        <dbReference type="HAMAP-Rule" id="MF_00157"/>
    </source>
</evidence>
<feature type="binding site" evidence="5">
    <location>
        <position position="187"/>
    </location>
    <ligand>
        <name>Mg(2+)</name>
        <dbReference type="ChEBI" id="CHEBI:18420"/>
        <label>2</label>
        <note>catalytic</note>
    </ligand>
</feature>
<dbReference type="EMBL" id="BMDX01000005">
    <property type="protein sequence ID" value="GGA73932.1"/>
    <property type="molecule type" value="Genomic_DNA"/>
</dbReference>
<dbReference type="Proteomes" id="UP000619743">
    <property type="component" value="Unassembled WGS sequence"/>
</dbReference>
<feature type="binding site" evidence="5">
    <location>
        <position position="26"/>
    </location>
    <ligand>
        <name>Mg(2+)</name>
        <dbReference type="ChEBI" id="CHEBI:18420"/>
        <label>2</label>
        <note>catalytic</note>
    </ligand>
</feature>
<dbReference type="GO" id="GO:0005829">
    <property type="term" value="C:cytosol"/>
    <property type="evidence" value="ECO:0007669"/>
    <property type="project" value="TreeGrafter"/>
</dbReference>
<dbReference type="PANTHER" id="PTHR30231">
    <property type="entry name" value="DNA POLYMERASE III SUBUNIT EPSILON"/>
    <property type="match status" value="1"/>
</dbReference>